<sequence>MKIPFPIFLSTQSREIQIVYCIHPTRTVPALLAVAFSISLVAGAPLPAWADSGKPYEAARQANANDENTKKIWKENDLKLKVREPLFPNQAKWLAKGYKETAEIVARQGGNPKPILDAAAYFERQSELVSRAGPDDKPPVR</sequence>
<reference evidence="1 2" key="1">
    <citation type="journal article" date="2015" name="Int. J. Syst. Evol. Microbiol.">
        <title>Nitrosospira lacus sp. nov., a psychrotolerant, ammonia-oxidizing bacterium from sandy lake sediment.</title>
        <authorList>
            <person name="Urakawa H."/>
            <person name="Garcia J.C."/>
            <person name="Nielsen J.L."/>
            <person name="Le V.Q."/>
            <person name="Kozlowski J.A."/>
            <person name="Stein L.Y."/>
            <person name="Lim C.K."/>
            <person name="Pommerening-Roser A."/>
            <person name="Martens-Habbena W."/>
            <person name="Stahl D.A."/>
            <person name="Klotz M.G."/>
        </authorList>
    </citation>
    <scope>NUCLEOTIDE SEQUENCE [LARGE SCALE GENOMIC DNA]</scope>
    <source>
        <strain evidence="1 2">APG3</strain>
    </source>
</reference>
<dbReference type="KEGG" id="nlc:EBAPG3_013760"/>
<gene>
    <name evidence="1" type="ORF">EBAPG3_013760</name>
</gene>
<dbReference type="EMBL" id="CP021106">
    <property type="protein sequence ID" value="ARO88746.1"/>
    <property type="molecule type" value="Genomic_DNA"/>
</dbReference>
<name>A0A1W6SSI1_9PROT</name>
<keyword evidence="2" id="KW-1185">Reference proteome</keyword>
<dbReference type="AlphaFoldDB" id="A0A1W6SSI1"/>
<dbReference type="Proteomes" id="UP000012179">
    <property type="component" value="Chromosome"/>
</dbReference>
<accession>A0A1W6SSI1</accession>
<evidence type="ECO:0000313" key="2">
    <source>
        <dbReference type="Proteomes" id="UP000012179"/>
    </source>
</evidence>
<protein>
    <submittedName>
        <fullName evidence="1">Uncharacterized protein</fullName>
    </submittedName>
</protein>
<proteinExistence type="predicted"/>
<evidence type="ECO:0000313" key="1">
    <source>
        <dbReference type="EMBL" id="ARO88746.1"/>
    </source>
</evidence>
<dbReference type="eggNOG" id="ENOG5031660">
    <property type="taxonomic scope" value="Bacteria"/>
</dbReference>
<organism evidence="1 2">
    <name type="scientific">Nitrosospira lacus</name>
    <dbReference type="NCBI Taxonomy" id="1288494"/>
    <lineage>
        <taxon>Bacteria</taxon>
        <taxon>Pseudomonadati</taxon>
        <taxon>Pseudomonadota</taxon>
        <taxon>Betaproteobacteria</taxon>
        <taxon>Nitrosomonadales</taxon>
        <taxon>Nitrosomonadaceae</taxon>
        <taxon>Nitrosospira</taxon>
    </lineage>
</organism>